<dbReference type="Gene3D" id="3.40.50.10860">
    <property type="entry name" value="Leucine Dehydrogenase, chain A, domain 1"/>
    <property type="match status" value="1"/>
</dbReference>
<evidence type="ECO:0000256" key="1">
    <source>
        <dbReference type="ARBA" id="ARBA00006382"/>
    </source>
</evidence>
<dbReference type="Pfam" id="PF02812">
    <property type="entry name" value="ELFV_dehydrog_N"/>
    <property type="match status" value="1"/>
</dbReference>
<accession>F4XSJ2</accession>
<dbReference type="InterPro" id="IPR006095">
    <property type="entry name" value="Glu/Leu/Phe/Val/Trp_DH"/>
</dbReference>
<organism evidence="9 10">
    <name type="scientific">Moorena producens 3L</name>
    <dbReference type="NCBI Taxonomy" id="489825"/>
    <lineage>
        <taxon>Bacteria</taxon>
        <taxon>Bacillati</taxon>
        <taxon>Cyanobacteriota</taxon>
        <taxon>Cyanophyceae</taxon>
        <taxon>Coleofasciculales</taxon>
        <taxon>Coleofasciculaceae</taxon>
        <taxon>Moorena</taxon>
    </lineage>
</organism>
<dbReference type="InterPro" id="IPR036291">
    <property type="entry name" value="NAD(P)-bd_dom_sf"/>
</dbReference>
<dbReference type="HOGENOM" id="CLU_025763_1_2_3"/>
<feature type="binding site" evidence="5">
    <location>
        <position position="230"/>
    </location>
    <ligand>
        <name>NAD(+)</name>
        <dbReference type="ChEBI" id="CHEBI:57540"/>
    </ligand>
</feature>
<dbReference type="GO" id="GO:0004352">
    <property type="term" value="F:glutamate dehydrogenase (NAD+) activity"/>
    <property type="evidence" value="ECO:0007669"/>
    <property type="project" value="TreeGrafter"/>
</dbReference>
<dbReference type="FunFam" id="3.40.50.10860:FF:000003">
    <property type="entry name" value="Glutamate dehydrogenase"/>
    <property type="match status" value="1"/>
</dbReference>
<dbReference type="Pfam" id="PF00208">
    <property type="entry name" value="ELFV_dehydrog"/>
    <property type="match status" value="1"/>
</dbReference>
<proteinExistence type="inferred from homology"/>
<dbReference type="InterPro" id="IPR033922">
    <property type="entry name" value="NAD_bind_Glu_DH"/>
</dbReference>
<sequence length="439" mass="48358">MVNIVSWRNKAMSESLFADASKRLQKSLKYVSISEDAIARLKYPKSSLSVSIPVRMDDGSLQMFQGYRVRYDTTRGPAKGGVRYHPNVCLDEVQSLAFWMTFKCATLNLPFGGGKGGITLNPKALSKLELERLSRGYIDAIADFIGPDIDILAPDVYTNSMIMGWMMDQYSVIRRQISPGVVTGKPLALGGSVGRDTATATGAFFVMESILPKFDQLPQNTTVAVQGFGNAGAVIAQLLAKAGYKVVAVSDSQGGIYAKKGLDIPSIRQYKTSSQGIKAVYCRGSVCNIVEHEVITNQDLLALDVDVLIPAALENQITEENVDNIRANYIFEVANGPVTSTADNRLEEKGIYVFPDILVNAGGVTVSYFEWLQNRSGHYWKLDEVHQRLKEKMVEETETIWSLSQELAVSMRTAAYVHALNRLGDSLDAKGTRDYYCKT</sequence>
<dbReference type="PANTHER" id="PTHR11606">
    <property type="entry name" value="GLUTAMATE DEHYDROGENASE"/>
    <property type="match status" value="1"/>
</dbReference>
<dbReference type="Gene3D" id="3.40.50.720">
    <property type="entry name" value="NAD(P)-binding Rossmann-like Domain"/>
    <property type="match status" value="1"/>
</dbReference>
<feature type="site" description="Important for catalysis" evidence="6">
    <location>
        <position position="155"/>
    </location>
</feature>
<evidence type="ECO:0000256" key="6">
    <source>
        <dbReference type="PIRSR" id="PIRSR000185-3"/>
    </source>
</evidence>
<dbReference type="SMART" id="SM00839">
    <property type="entry name" value="ELFV_dehydrog"/>
    <property type="match status" value="1"/>
</dbReference>
<dbReference type="EMBL" id="GL890922">
    <property type="protein sequence ID" value="EGJ32462.1"/>
    <property type="molecule type" value="Genomic_DNA"/>
</dbReference>
<evidence type="ECO:0000256" key="3">
    <source>
        <dbReference type="PIRNR" id="PIRNR000185"/>
    </source>
</evidence>
<dbReference type="InterPro" id="IPR006096">
    <property type="entry name" value="Glu/Leu/Phe/Val/Trp_DH_C"/>
</dbReference>
<reference evidence="9 10" key="1">
    <citation type="journal article" date="2011" name="Proc. Natl. Acad. Sci. U.S.A.">
        <title>Genomic insights into the physiology and ecology of the marine filamentous cyanobacterium Lyngbya majuscula.</title>
        <authorList>
            <person name="Jones A.C."/>
            <person name="Monroe E.A."/>
            <person name="Podell S."/>
            <person name="Hess W.R."/>
            <person name="Klages S."/>
            <person name="Esquenazi E."/>
            <person name="Niessen S."/>
            <person name="Hoover H."/>
            <person name="Rothmann M."/>
            <person name="Lasken R.S."/>
            <person name="Yates J.R.III."/>
            <person name="Reinhardt R."/>
            <person name="Kube M."/>
            <person name="Burkart M.D."/>
            <person name="Allen E.E."/>
            <person name="Dorrestein P.C."/>
            <person name="Gerwick W.H."/>
            <person name="Gerwick L."/>
        </authorList>
    </citation>
    <scope>NUCLEOTIDE SEQUENCE [LARGE SCALE GENOMIC DNA]</scope>
    <source>
        <strain evidence="9 10">3L</strain>
    </source>
</reference>
<evidence type="ECO:0000259" key="8">
    <source>
        <dbReference type="SMART" id="SM00839"/>
    </source>
</evidence>
<feature type="binding site" evidence="5">
    <location>
        <position position="103"/>
    </location>
    <ligand>
        <name>substrate</name>
    </ligand>
</feature>
<dbReference type="Proteomes" id="UP000003959">
    <property type="component" value="Unassembled WGS sequence"/>
</dbReference>
<keyword evidence="5" id="KW-0547">Nucleotide-binding</keyword>
<keyword evidence="2 3" id="KW-0560">Oxidoreductase</keyword>
<evidence type="ECO:0000256" key="5">
    <source>
        <dbReference type="PIRSR" id="PIRSR000185-2"/>
    </source>
</evidence>
<dbReference type="AlphaFoldDB" id="F4XSJ2"/>
<evidence type="ECO:0000256" key="7">
    <source>
        <dbReference type="RuleBase" id="RU004417"/>
    </source>
</evidence>
<dbReference type="InterPro" id="IPR006097">
    <property type="entry name" value="Glu/Leu/Phe/Val/Trp_DH_dimer"/>
</dbReference>
<evidence type="ECO:0000256" key="4">
    <source>
        <dbReference type="PIRSR" id="PIRSR000185-1"/>
    </source>
</evidence>
<name>F4XSJ2_9CYAN</name>
<dbReference type="InterPro" id="IPR033524">
    <property type="entry name" value="Glu/Leu/Phe/Val_DH_AS"/>
</dbReference>
<dbReference type="CDD" id="cd01076">
    <property type="entry name" value="NAD_bind_1_Glu_DH"/>
    <property type="match status" value="1"/>
</dbReference>
<dbReference type="SUPFAM" id="SSF53223">
    <property type="entry name" value="Aminoacid dehydrogenase-like, N-terminal domain"/>
    <property type="match status" value="1"/>
</dbReference>
<evidence type="ECO:0000256" key="2">
    <source>
        <dbReference type="ARBA" id="ARBA00023002"/>
    </source>
</evidence>
<feature type="binding site" evidence="5">
    <location>
        <position position="79"/>
    </location>
    <ligand>
        <name>substrate</name>
    </ligand>
</feature>
<comment type="similarity">
    <text evidence="1 3 7">Belongs to the Glu/Leu/Phe/Val dehydrogenases family.</text>
</comment>
<feature type="active site" description="Proton donor" evidence="4">
    <location>
        <position position="115"/>
    </location>
</feature>
<protein>
    <recommendedName>
        <fullName evidence="3">Glutamate dehydrogenase</fullName>
    </recommendedName>
</protein>
<dbReference type="SUPFAM" id="SSF51735">
    <property type="entry name" value="NAD(P)-binding Rossmann-fold domains"/>
    <property type="match status" value="1"/>
</dbReference>
<feature type="domain" description="Glutamate/phenylalanine/leucine/valine/L-tryptophan dehydrogenase C-terminal" evidence="8">
    <location>
        <begin position="192"/>
        <end position="431"/>
    </location>
</feature>
<dbReference type="PANTHER" id="PTHR11606:SF13">
    <property type="entry name" value="GLUTAMATE DEHYDROGENASE 1, MITOCHONDRIAL"/>
    <property type="match status" value="1"/>
</dbReference>
<dbReference type="PRINTS" id="PR00082">
    <property type="entry name" value="GLFDHDRGNASE"/>
</dbReference>
<dbReference type="eggNOG" id="COG0334">
    <property type="taxonomic scope" value="Bacteria"/>
</dbReference>
<dbReference type="PIRSF" id="PIRSF000185">
    <property type="entry name" value="Glu_DH"/>
    <property type="match status" value="1"/>
</dbReference>
<feature type="binding site" evidence="5">
    <location>
        <position position="367"/>
    </location>
    <ligand>
        <name>substrate</name>
    </ligand>
</feature>
<dbReference type="InterPro" id="IPR014362">
    <property type="entry name" value="Glu_DH"/>
</dbReference>
<dbReference type="PROSITE" id="PS00074">
    <property type="entry name" value="GLFV_DEHYDROGENASE"/>
    <property type="match status" value="1"/>
</dbReference>
<feature type="binding site" evidence="5">
    <location>
        <position position="199"/>
    </location>
    <ligand>
        <name>NAD(+)</name>
        <dbReference type="ChEBI" id="CHEBI:57540"/>
    </ligand>
</feature>
<keyword evidence="5" id="KW-0520">NAD</keyword>
<dbReference type="GO" id="GO:0006538">
    <property type="term" value="P:L-glutamate catabolic process"/>
    <property type="evidence" value="ECO:0007669"/>
    <property type="project" value="TreeGrafter"/>
</dbReference>
<gene>
    <name evidence="9" type="ORF">LYNGBM3L_17630</name>
</gene>
<keyword evidence="10" id="KW-1185">Reference proteome</keyword>
<evidence type="ECO:0000313" key="10">
    <source>
        <dbReference type="Proteomes" id="UP000003959"/>
    </source>
</evidence>
<evidence type="ECO:0000313" key="9">
    <source>
        <dbReference type="EMBL" id="EGJ32462.1"/>
    </source>
</evidence>
<dbReference type="GO" id="GO:0000166">
    <property type="term" value="F:nucleotide binding"/>
    <property type="evidence" value="ECO:0007669"/>
    <property type="project" value="UniProtKB-KW"/>
</dbReference>
<dbReference type="InterPro" id="IPR046346">
    <property type="entry name" value="Aminoacid_DH-like_N_sf"/>
</dbReference>